<dbReference type="PANTHER" id="PTHR45947:SF3">
    <property type="entry name" value="SULFOQUINOVOSYL TRANSFERASE SQD2"/>
    <property type="match status" value="1"/>
</dbReference>
<dbReference type="EMBL" id="SSSM01000004">
    <property type="protein sequence ID" value="THG30828.1"/>
    <property type="molecule type" value="Genomic_DNA"/>
</dbReference>
<dbReference type="OrthoDB" id="506201at2"/>
<organism evidence="6 7">
    <name type="scientific">Naasia lichenicola</name>
    <dbReference type="NCBI Taxonomy" id="2565933"/>
    <lineage>
        <taxon>Bacteria</taxon>
        <taxon>Bacillati</taxon>
        <taxon>Actinomycetota</taxon>
        <taxon>Actinomycetes</taxon>
        <taxon>Micrococcales</taxon>
        <taxon>Microbacteriaceae</taxon>
        <taxon>Naasia</taxon>
    </lineage>
</organism>
<dbReference type="InterPro" id="IPR050194">
    <property type="entry name" value="Glycosyltransferase_grp1"/>
</dbReference>
<dbReference type="PANTHER" id="PTHR45947">
    <property type="entry name" value="SULFOQUINOVOSYL TRANSFERASE SQD2"/>
    <property type="match status" value="1"/>
</dbReference>
<dbReference type="Proteomes" id="UP000309133">
    <property type="component" value="Unassembled WGS sequence"/>
</dbReference>
<evidence type="ECO:0000256" key="3">
    <source>
        <dbReference type="ARBA" id="ARBA00022679"/>
    </source>
</evidence>
<dbReference type="InterPro" id="IPR001296">
    <property type="entry name" value="Glyco_trans_1"/>
</dbReference>
<feature type="domain" description="Glycosyl transferase family 1" evidence="4">
    <location>
        <begin position="200"/>
        <end position="347"/>
    </location>
</feature>
<dbReference type="RefSeq" id="WP_136427241.1">
    <property type="nucleotide sequence ID" value="NZ_SSSM01000004.1"/>
</dbReference>
<keyword evidence="7" id="KW-1185">Reference proteome</keyword>
<protein>
    <recommendedName>
        <fullName evidence="1">D-inositol 3-phosphate glycosyltransferase</fullName>
    </recommendedName>
</protein>
<dbReference type="SUPFAM" id="SSF53756">
    <property type="entry name" value="UDP-Glycosyltransferase/glycogen phosphorylase"/>
    <property type="match status" value="1"/>
</dbReference>
<evidence type="ECO:0000259" key="4">
    <source>
        <dbReference type="Pfam" id="PF00534"/>
    </source>
</evidence>
<accession>A0A4S4FKY4</accession>
<reference evidence="6 7" key="1">
    <citation type="submission" date="2019-04" db="EMBL/GenBank/DDBJ databases">
        <authorList>
            <person name="Jiang L."/>
        </authorList>
    </citation>
    <scope>NUCLEOTIDE SEQUENCE [LARGE SCALE GENOMIC DNA]</scope>
    <source>
        <strain evidence="6 7">YIM 131853</strain>
    </source>
</reference>
<comment type="caution">
    <text evidence="6">The sequence shown here is derived from an EMBL/GenBank/DDBJ whole genome shotgun (WGS) entry which is preliminary data.</text>
</comment>
<feature type="domain" description="Glycosyltransferase subfamily 4-like N-terminal" evidence="5">
    <location>
        <begin position="28"/>
        <end position="174"/>
    </location>
</feature>
<evidence type="ECO:0000256" key="1">
    <source>
        <dbReference type="ARBA" id="ARBA00021292"/>
    </source>
</evidence>
<gene>
    <name evidence="6" type="ORF">E6C64_09325</name>
</gene>
<name>A0A4S4FKY4_9MICO</name>
<dbReference type="Pfam" id="PF00534">
    <property type="entry name" value="Glycos_transf_1"/>
    <property type="match status" value="1"/>
</dbReference>
<evidence type="ECO:0000313" key="7">
    <source>
        <dbReference type="Proteomes" id="UP000309133"/>
    </source>
</evidence>
<dbReference type="Gene3D" id="3.40.50.2000">
    <property type="entry name" value="Glycogen Phosphorylase B"/>
    <property type="match status" value="2"/>
</dbReference>
<dbReference type="InterPro" id="IPR028098">
    <property type="entry name" value="Glyco_trans_4-like_N"/>
</dbReference>
<evidence type="ECO:0000259" key="5">
    <source>
        <dbReference type="Pfam" id="PF13579"/>
    </source>
</evidence>
<evidence type="ECO:0000256" key="2">
    <source>
        <dbReference type="ARBA" id="ARBA00022676"/>
    </source>
</evidence>
<dbReference type="Pfam" id="PF13579">
    <property type="entry name" value="Glyco_trans_4_4"/>
    <property type="match status" value="1"/>
</dbReference>
<proteinExistence type="predicted"/>
<evidence type="ECO:0000313" key="6">
    <source>
        <dbReference type="EMBL" id="THG30828.1"/>
    </source>
</evidence>
<dbReference type="GO" id="GO:1901137">
    <property type="term" value="P:carbohydrate derivative biosynthetic process"/>
    <property type="evidence" value="ECO:0007669"/>
    <property type="project" value="UniProtKB-ARBA"/>
</dbReference>
<sequence>MSTIEPASPDRATRVDVFLQYYRPHVSGLTNMAAVLAEYAGEHGYDMHVHCVSKDGSPYRRVENGVTVHAYRKSFNLGRGAFSVGLIRSMWRMRKRGGIAHVHMPYPESFVIAALFRRGWKLVGTYQCDAPTEGLGDRLIAAALDLSHRSFIRRSAITVASSADYADSSRLHAVMAQNDREIIPVTAIDRAGGEPRYRIEGKRLIGFMGRPTSEKGINVLISAMERMPHDDVALLFAGPVSGLSEKLGYDTARLQALIDQGRAHSVGFLEEDDIKHYYASLDVFVFPSINSFEAFGIVQVEAMSAGIPVVASDIPGVRTVVQTTGFGEITKAGNDADLLRGLLVALETGYDTQSVRSVLDAKYLPPVPHEAYRRLYDQLA</sequence>
<keyword evidence="2" id="KW-0328">Glycosyltransferase</keyword>
<dbReference type="GO" id="GO:0016757">
    <property type="term" value="F:glycosyltransferase activity"/>
    <property type="evidence" value="ECO:0007669"/>
    <property type="project" value="UniProtKB-KW"/>
</dbReference>
<dbReference type="AlphaFoldDB" id="A0A4S4FKY4"/>
<keyword evidence="3 6" id="KW-0808">Transferase</keyword>